<dbReference type="GO" id="GO:0051601">
    <property type="term" value="P:exocyst localization"/>
    <property type="evidence" value="ECO:0007669"/>
    <property type="project" value="TreeGrafter"/>
</dbReference>
<gene>
    <name evidence="3" type="primary">LOC115478072</name>
</gene>
<evidence type="ECO:0000313" key="2">
    <source>
        <dbReference type="Proteomes" id="UP000515156"/>
    </source>
</evidence>
<organism evidence="2 3">
    <name type="scientific">Microcaecilia unicolor</name>
    <dbReference type="NCBI Taxonomy" id="1415580"/>
    <lineage>
        <taxon>Eukaryota</taxon>
        <taxon>Metazoa</taxon>
        <taxon>Chordata</taxon>
        <taxon>Craniata</taxon>
        <taxon>Vertebrata</taxon>
        <taxon>Euteleostomi</taxon>
        <taxon>Amphibia</taxon>
        <taxon>Gymnophiona</taxon>
        <taxon>Siphonopidae</taxon>
        <taxon>Microcaecilia</taxon>
    </lineage>
</organism>
<dbReference type="OrthoDB" id="9948828at2759"/>
<keyword evidence="2" id="KW-1185">Reference proteome</keyword>
<dbReference type="GO" id="GO:0000145">
    <property type="term" value="C:exocyst"/>
    <property type="evidence" value="ECO:0007669"/>
    <property type="project" value="InterPro"/>
</dbReference>
<dbReference type="InterPro" id="IPR042532">
    <property type="entry name" value="EXOC3/Sec6_C"/>
</dbReference>
<dbReference type="GeneID" id="115478072"/>
<dbReference type="PANTHER" id="PTHR21292">
    <property type="entry name" value="EXOCYST COMPLEX COMPONENT SEC6-RELATED"/>
    <property type="match status" value="1"/>
</dbReference>
<dbReference type="RefSeq" id="XP_030071166.1">
    <property type="nucleotide sequence ID" value="XM_030215306.1"/>
</dbReference>
<evidence type="ECO:0000256" key="1">
    <source>
        <dbReference type="ARBA" id="ARBA00009447"/>
    </source>
</evidence>
<dbReference type="InParanoid" id="A0A6P7Z375"/>
<dbReference type="AlphaFoldDB" id="A0A6P7Z375"/>
<accession>A0A6P7Z375</accession>
<dbReference type="Proteomes" id="UP000515156">
    <property type="component" value="Chromosome 9"/>
</dbReference>
<protein>
    <submittedName>
        <fullName evidence="3">Exocyst complex component 3-like isoform X1</fullName>
    </submittedName>
</protein>
<dbReference type="GO" id="GO:0000149">
    <property type="term" value="F:SNARE binding"/>
    <property type="evidence" value="ECO:0007669"/>
    <property type="project" value="TreeGrafter"/>
</dbReference>
<dbReference type="GO" id="GO:0006887">
    <property type="term" value="P:exocytosis"/>
    <property type="evidence" value="ECO:0007669"/>
    <property type="project" value="InterPro"/>
</dbReference>
<name>A0A6P7Z375_9AMPH</name>
<dbReference type="InterPro" id="IPR010326">
    <property type="entry name" value="EXOC3/Sec6"/>
</dbReference>
<reference evidence="3" key="1">
    <citation type="submission" date="2025-08" db="UniProtKB">
        <authorList>
            <consortium name="RefSeq"/>
        </authorList>
    </citation>
    <scope>IDENTIFICATION</scope>
</reference>
<evidence type="ECO:0000313" key="3">
    <source>
        <dbReference type="RefSeq" id="XP_030071166.1"/>
    </source>
</evidence>
<proteinExistence type="inferred from homology"/>
<sequence length="636" mass="73322">MKKLNLKGKASGTAAENMQILCKETNESQGGKGNERTLKRTAKQILKCLWNPKKDPANEQSPLLKEDADQYLDDLLCRGKFLEACEHIHNLDETEERKEILYEGVACEMWLVVRQALFGQENDWQQLCSVMAVLEWEENKNQESLKLANDSSSALKWSEQLENQIKKELRSRISRFPPMDNSDVTAGIQTHFENLEKAFLRNVVSSRLLQETGLLNIYMKSYQDCLLSRASALISVSCSPKEFIVLYKLGREAYENTLRIMRQQQRTERNPGQWEKSLGPTDTAYSDWISTTEEKLINVIQEDIRRKLNSILNNKIKLLSNSPGDILPYHFSEIIQVFATAIEDVQGISSNLTNNVQAVYLEEFLQCIHSCERLIEQFLAPDQSSGAWIYHELRVIEDCSILRDTWHRLVQLLSAPQNINTKVEESIKKTEEQGRNSFLQTLSSTFKKALKDHFCNDSEDFDDALNYLNQRLTDFEGNKAESYERLVTSAHHRVVVEYIRAFLTSARKSTSADLPHITSKIKKDGEKVKDTFQRCLNPDAAALGNPLIFFLDLLQATNIEAIKMTTFFFLENHSDLRKEHLSVILDLKGTVKRKERKVILDYFNGRKRDEDQQVHFFEEIEVNRLRFASHLCSCCV</sequence>
<dbReference type="Pfam" id="PF06046">
    <property type="entry name" value="Sec6"/>
    <property type="match status" value="1"/>
</dbReference>
<dbReference type="PANTHER" id="PTHR21292:SF12">
    <property type="entry name" value="EXOCYST COMPLEX COMPONENT 3-LIKE PROTEIN"/>
    <property type="match status" value="1"/>
</dbReference>
<dbReference type="KEGG" id="muo:115478072"/>
<comment type="similarity">
    <text evidence="1">Belongs to the SEC6 family.</text>
</comment>
<dbReference type="Gene3D" id="1.10.357.70">
    <property type="entry name" value="Exocyst complex component Sec6, C-terminal domain"/>
    <property type="match status" value="1"/>
</dbReference>